<dbReference type="RefSeq" id="WP_307203955.1">
    <property type="nucleotide sequence ID" value="NZ_JAUSSU010000004.1"/>
</dbReference>
<evidence type="ECO:0008006" key="3">
    <source>
        <dbReference type="Google" id="ProtNLM"/>
    </source>
</evidence>
<sequence length="436" mass="49342">MDKQGNSQGQRRSGQSLLSRLLALPRAAIAYAVGKWKAMSVSEQMIAEASPIVLAPAAVARLTAAWRRLEEAGGALPLPAAEPWTAEELAIISQIRSETEMHNRNNVTRTEAYRTVYFRTPELHWALLAHLVSRNGGWNMTDLQGEWLPYLLRDEQREELFRFLERANALIFQDAYPQLLLYERSLREGRSLFHLLPAFGVSVFMSPVWRLFWKERDPVPLTVALIVNEQNYIEQRVIQNAHFKEKVLHTLFFGMQSLLQVNGVIFPYGSGDPVADCSTDAGTQLAGIIIERFEDLDERIEFGKRLYAVLFGIAPVLHGARCFAAAVKHTGSRADFAPQLYARIRQLPPQRVYKERLIGGALKPGAKPLYSPELGTAWGDRPVDPAEKGDWFKSADQVLTYFRKLPLPPMFELTNEYGLMLNKIELAVLATQRQKQ</sequence>
<keyword evidence="2" id="KW-1185">Reference proteome</keyword>
<proteinExistence type="predicted"/>
<gene>
    <name evidence="1" type="ORF">J2T15_002440</name>
</gene>
<dbReference type="EMBL" id="JAUSSU010000004">
    <property type="protein sequence ID" value="MDQ0113005.1"/>
    <property type="molecule type" value="Genomic_DNA"/>
</dbReference>
<reference evidence="1 2" key="1">
    <citation type="submission" date="2023-07" db="EMBL/GenBank/DDBJ databases">
        <title>Sorghum-associated microbial communities from plants grown in Nebraska, USA.</title>
        <authorList>
            <person name="Schachtman D."/>
        </authorList>
    </citation>
    <scope>NUCLEOTIDE SEQUENCE [LARGE SCALE GENOMIC DNA]</scope>
    <source>
        <strain evidence="1 2">CC482</strain>
    </source>
</reference>
<dbReference type="Proteomes" id="UP001229346">
    <property type="component" value="Unassembled WGS sequence"/>
</dbReference>
<dbReference type="Pfam" id="PF10720">
    <property type="entry name" value="DUF2515"/>
    <property type="match status" value="1"/>
</dbReference>
<organism evidence="1 2">
    <name type="scientific">Paenibacillus harenae</name>
    <dbReference type="NCBI Taxonomy" id="306543"/>
    <lineage>
        <taxon>Bacteria</taxon>
        <taxon>Bacillati</taxon>
        <taxon>Bacillota</taxon>
        <taxon>Bacilli</taxon>
        <taxon>Bacillales</taxon>
        <taxon>Paenibacillaceae</taxon>
        <taxon>Paenibacillus</taxon>
    </lineage>
</organism>
<name>A0ABT9U2R3_PAEHA</name>
<dbReference type="InterPro" id="IPR019658">
    <property type="entry name" value="DUF2515"/>
</dbReference>
<protein>
    <recommendedName>
        <fullName evidence="3">DUF2515 domain-containing protein</fullName>
    </recommendedName>
</protein>
<evidence type="ECO:0000313" key="2">
    <source>
        <dbReference type="Proteomes" id="UP001229346"/>
    </source>
</evidence>
<accession>A0ABT9U2R3</accession>
<comment type="caution">
    <text evidence="1">The sequence shown here is derived from an EMBL/GenBank/DDBJ whole genome shotgun (WGS) entry which is preliminary data.</text>
</comment>
<evidence type="ECO:0000313" key="1">
    <source>
        <dbReference type="EMBL" id="MDQ0113005.1"/>
    </source>
</evidence>